<evidence type="ECO:0000313" key="6">
    <source>
        <dbReference type="EMBL" id="TWF82244.1"/>
    </source>
</evidence>
<dbReference type="SMART" id="SM00710">
    <property type="entry name" value="PbH1"/>
    <property type="match status" value="9"/>
</dbReference>
<dbReference type="InterPro" id="IPR012334">
    <property type="entry name" value="Pectin_lyas_fold"/>
</dbReference>
<keyword evidence="3" id="KW-0833">Ubl conjugation pathway</keyword>
<name>A0A561T566_9PSEU</name>
<dbReference type="Proteomes" id="UP000321261">
    <property type="component" value="Unassembled WGS sequence"/>
</dbReference>
<dbReference type="PANTHER" id="PTHR22990:SF15">
    <property type="entry name" value="F-BOX ONLY PROTEIN 10"/>
    <property type="match status" value="1"/>
</dbReference>
<evidence type="ECO:0000256" key="2">
    <source>
        <dbReference type="ARBA" id="ARBA00022737"/>
    </source>
</evidence>
<feature type="domain" description="Periplasmic copper-binding protein NosD beta helix" evidence="5">
    <location>
        <begin position="207"/>
        <end position="352"/>
    </location>
</feature>
<reference evidence="6 7" key="1">
    <citation type="submission" date="2019-06" db="EMBL/GenBank/DDBJ databases">
        <title>Sequencing the genomes of 1000 actinobacteria strains.</title>
        <authorList>
            <person name="Klenk H.-P."/>
        </authorList>
    </citation>
    <scope>NUCLEOTIDE SEQUENCE [LARGE SCALE GENOMIC DNA]</scope>
    <source>
        <strain evidence="6 7">DSM 45671</strain>
    </source>
</reference>
<dbReference type="InterPro" id="IPR011050">
    <property type="entry name" value="Pectin_lyase_fold/virulence"/>
</dbReference>
<dbReference type="InterPro" id="IPR051550">
    <property type="entry name" value="SCF-Subunits/Alg-Epimerases"/>
</dbReference>
<dbReference type="InterPro" id="IPR006626">
    <property type="entry name" value="PbH1"/>
</dbReference>
<organism evidence="6 7">
    <name type="scientific">Pseudonocardia hierapolitana</name>
    <dbReference type="NCBI Taxonomy" id="1128676"/>
    <lineage>
        <taxon>Bacteria</taxon>
        <taxon>Bacillati</taxon>
        <taxon>Actinomycetota</taxon>
        <taxon>Actinomycetes</taxon>
        <taxon>Pseudonocardiales</taxon>
        <taxon>Pseudonocardiaceae</taxon>
        <taxon>Pseudonocardia</taxon>
    </lineage>
</organism>
<evidence type="ECO:0000256" key="3">
    <source>
        <dbReference type="ARBA" id="ARBA00022786"/>
    </source>
</evidence>
<accession>A0A561T566</accession>
<proteinExistence type="predicted"/>
<dbReference type="Gene3D" id="2.160.20.10">
    <property type="entry name" value="Single-stranded right-handed beta-helix, Pectin lyase-like"/>
    <property type="match status" value="1"/>
</dbReference>
<evidence type="ECO:0000256" key="4">
    <source>
        <dbReference type="SAM" id="MobiDB-lite"/>
    </source>
</evidence>
<protein>
    <submittedName>
        <fullName evidence="6">Parallel beta-helix repeat protein</fullName>
    </submittedName>
</protein>
<dbReference type="AlphaFoldDB" id="A0A561T566"/>
<dbReference type="Pfam" id="PF05048">
    <property type="entry name" value="NosD"/>
    <property type="match status" value="1"/>
</dbReference>
<keyword evidence="7" id="KW-1185">Reference proteome</keyword>
<dbReference type="SUPFAM" id="SSF51126">
    <property type="entry name" value="Pectin lyase-like"/>
    <property type="match status" value="2"/>
</dbReference>
<dbReference type="EMBL" id="VIWU01000001">
    <property type="protein sequence ID" value="TWF82244.1"/>
    <property type="molecule type" value="Genomic_DNA"/>
</dbReference>
<dbReference type="PANTHER" id="PTHR22990">
    <property type="entry name" value="F-BOX ONLY PROTEIN"/>
    <property type="match status" value="1"/>
</dbReference>
<feature type="region of interest" description="Disordered" evidence="4">
    <location>
        <begin position="33"/>
        <end position="55"/>
    </location>
</feature>
<evidence type="ECO:0000313" key="7">
    <source>
        <dbReference type="Proteomes" id="UP000321261"/>
    </source>
</evidence>
<sequence length="433" mass="46962">MAILVSALAVIIGACTTPPPPLPRLDVPGNAPAARATPCSRDITGTSPGAPAGSPDVDVRFDRASNTITLVRGENVSIPVLSDAVDEPLLREVEPGTWLLTANITVLPEASLHISSADVSWLRMASGDGRFTAIKAFGGDIDIDGTCITSWNENAEQVDDDHRDGRSYLLARDGATMTIDDSELRFLGSGDVESYGLSWRTEGTTGHIRGSVVSHLYYGLYSYGVDGLQVQDNEFHDNILYGVDPHTNSRNLVIERNLVHHNGKHGIILAEECVDSVIRDNIVYDNKHHGIVMYLHSDRNVIEGNESFRNAAQGININESNDNIIRNNRVYDNGESGVGVTQTARANLVEGNELRGNKKDGIRLVSEAATTTVRGNTIGRNARYGVYIDTVSGYDVTGNTIFNNRIGVVVRGDEVDEDDNKVFDNSQGDMMAR</sequence>
<evidence type="ECO:0000259" key="5">
    <source>
        <dbReference type="Pfam" id="PF05048"/>
    </source>
</evidence>
<keyword evidence="2" id="KW-0677">Repeat</keyword>
<dbReference type="InterPro" id="IPR022441">
    <property type="entry name" value="Para_beta_helix_rpt-2"/>
</dbReference>
<gene>
    <name evidence="6" type="ORF">FHX44_118189</name>
</gene>
<dbReference type="InterPro" id="IPR007742">
    <property type="entry name" value="NosD_dom"/>
</dbReference>
<comment type="pathway">
    <text evidence="1">Protein modification; protein ubiquitination.</text>
</comment>
<dbReference type="NCBIfam" id="TIGR03804">
    <property type="entry name" value="para_beta_helix"/>
    <property type="match status" value="2"/>
</dbReference>
<evidence type="ECO:0000256" key="1">
    <source>
        <dbReference type="ARBA" id="ARBA00004906"/>
    </source>
</evidence>
<comment type="caution">
    <text evidence="6">The sequence shown here is derived from an EMBL/GenBank/DDBJ whole genome shotgun (WGS) entry which is preliminary data.</text>
</comment>